<dbReference type="OrthoDB" id="9780606at2"/>
<protein>
    <submittedName>
        <fullName evidence="3">ATP-dependent helicase/nuclease subunit B</fullName>
    </submittedName>
</protein>
<evidence type="ECO:0000313" key="3">
    <source>
        <dbReference type="EMBL" id="SDE09151.1"/>
    </source>
</evidence>
<dbReference type="InterPro" id="IPR011604">
    <property type="entry name" value="PDDEXK-like_dom_sf"/>
</dbReference>
<evidence type="ECO:0000259" key="2">
    <source>
        <dbReference type="Pfam" id="PF12705"/>
    </source>
</evidence>
<feature type="region of interest" description="Disordered" evidence="1">
    <location>
        <begin position="290"/>
        <end position="341"/>
    </location>
</feature>
<gene>
    <name evidence="3" type="ORF">SAMN05421720_103151</name>
</gene>
<dbReference type="InterPro" id="IPR027417">
    <property type="entry name" value="P-loop_NTPase"/>
</dbReference>
<keyword evidence="3" id="KW-0378">Hydrolase</keyword>
<organism evidence="3 4">
    <name type="scientific">Rhodospira trueperi</name>
    <dbReference type="NCBI Taxonomy" id="69960"/>
    <lineage>
        <taxon>Bacteria</taxon>
        <taxon>Pseudomonadati</taxon>
        <taxon>Pseudomonadota</taxon>
        <taxon>Alphaproteobacteria</taxon>
        <taxon>Rhodospirillales</taxon>
        <taxon>Rhodospirillaceae</taxon>
        <taxon>Rhodospira</taxon>
    </lineage>
</organism>
<dbReference type="NCBIfam" id="TIGR02786">
    <property type="entry name" value="addB_alphas"/>
    <property type="match status" value="1"/>
</dbReference>
<accession>A0A1G7A317</accession>
<proteinExistence type="predicted"/>
<keyword evidence="4" id="KW-1185">Reference proteome</keyword>
<feature type="domain" description="PD-(D/E)XK endonuclease-like" evidence="2">
    <location>
        <begin position="764"/>
        <end position="1006"/>
    </location>
</feature>
<reference evidence="3 4" key="1">
    <citation type="submission" date="2016-10" db="EMBL/GenBank/DDBJ databases">
        <authorList>
            <person name="de Groot N.N."/>
        </authorList>
    </citation>
    <scope>NUCLEOTIDE SEQUENCE [LARGE SCALE GENOMIC DNA]</scope>
    <source>
        <strain evidence="3 4">ATCC 700224</strain>
    </source>
</reference>
<dbReference type="STRING" id="69960.SAMN05421720_103151"/>
<dbReference type="EMBL" id="FNAP01000003">
    <property type="protein sequence ID" value="SDE09151.1"/>
    <property type="molecule type" value="Genomic_DNA"/>
</dbReference>
<keyword evidence="3" id="KW-0347">Helicase</keyword>
<dbReference type="InterPro" id="IPR038726">
    <property type="entry name" value="PDDEXK_AddAB-type"/>
</dbReference>
<dbReference type="Pfam" id="PF12705">
    <property type="entry name" value="PDDEXK_1"/>
    <property type="match status" value="1"/>
</dbReference>
<dbReference type="InterPro" id="IPR014153">
    <property type="entry name" value="Ds_break_AddB"/>
</dbReference>
<dbReference type="SUPFAM" id="SSF52540">
    <property type="entry name" value="P-loop containing nucleoside triphosphate hydrolases"/>
    <property type="match status" value="1"/>
</dbReference>
<dbReference type="Proteomes" id="UP000199412">
    <property type="component" value="Unassembled WGS sequence"/>
</dbReference>
<evidence type="ECO:0000313" key="4">
    <source>
        <dbReference type="Proteomes" id="UP000199412"/>
    </source>
</evidence>
<dbReference type="GO" id="GO:0004386">
    <property type="term" value="F:helicase activity"/>
    <property type="evidence" value="ECO:0007669"/>
    <property type="project" value="UniProtKB-KW"/>
</dbReference>
<sequence>MPALPRVFTIAPTRPFVDVLAAGLLARHADDPLTLADVIVLLPTRRACRTLREAFLRRSEGRALLLPRMMPLGDVDEDDLALAGAPLKGETPADLPPAVPDLRRRLLLARLIQARPLGPDGRPPTPEMAAHLARDLAALLDRVQTNRLSFDRLVALVPERYAAHWGITVEFLRVLFEVWPAVLEEEGALDPAARRDRLMTARAERWRGAPPDGPVIAAGSTGSIPATADLLAVVADLPQGEVVLPGLDRDLDDDSWAALDPTHPQYGLRELLGKLGVARRDVPDWPSPLSHVLNNSNAPPQTGLLPPEGGGWEGAEADNSRLASSASPPPQPSPVQERESRLRLVSEALRPAETTDAWRAAPALPPSALAGVERVTAPGPREEAEAIALMMREALETPGRTAALVTPDRDLARRVAALLERWGLTVDDSAGRPLAVTPPGAFLRLLAVAAAEGLAPGPLLDLLRHPLAGGGLDVGRFRADVRALERRVLRGPRPPAGFDGLRRVARARGVPVDGGLMRLLDRLERQVGAFLAMMEGPALPLRALVETHMEAAEALAATRTTAGPLRLWAETAGEAAAAFAAELAEAADGLPDLEPRHYPGLFDALMTGRAVRPPQGGHPRLSILGPLEARAWHADLMILGGLNEGTWPPAVEADPWMSRPMQADFGLPPPEQRVGLSAHDFAQAMGAPRVALTRAERVEGTPTVPSRWLLRLDAATTATGLAEAWTDATRAPWLDWAARLRAVEAVEPAPPPAPAPPVDARPDRLSVTRIETWRRDPYGIYAQYVLGLEALEALDRPLGASDYGELVHAALERFRLAHPGTLPDDVEGALIEIGRDVFAEGMADAAVAAFWWPRFDRTVTWVAAQERARAAALRRVHVEVKGEMALEGVTRPFTLTGRADRVEAYRDGSLVVVDHKTGQPPRKTEVAAGYAPQLPLEAAMLAAGAFPDVPAGPVTGLEYWRLRGARDQGGEVRAVADDPPALAAEALAGLVALVNLYARPETPYPARPVPDKAPRYSDYEHLARVPEWSTAGDEEGEG</sequence>
<dbReference type="RefSeq" id="WP_092783679.1">
    <property type="nucleotide sequence ID" value="NZ_FNAP01000003.1"/>
</dbReference>
<keyword evidence="3" id="KW-0547">Nucleotide-binding</keyword>
<dbReference type="AlphaFoldDB" id="A0A1G7A317"/>
<keyword evidence="3" id="KW-0067">ATP-binding</keyword>
<dbReference type="Gene3D" id="3.90.320.10">
    <property type="match status" value="1"/>
</dbReference>
<name>A0A1G7A317_9PROT</name>
<evidence type="ECO:0000256" key="1">
    <source>
        <dbReference type="SAM" id="MobiDB-lite"/>
    </source>
</evidence>